<sequence>MPDPDDFIVVEQPVPALQRGAVLVENSWFSLDPSMRIRMSGGESSYFAPYRIGAPLDGWAVGTVVESSNPDFTVGDTLHHACGWREHAVLVPDGSDWTSPRPVGVGGAIDARHHLSVLGASGFTAWAGLFKVAQLGPGETVFVSAAAGAVGSLAVQFAKLRGARVIASAGTSEKVRRLTGALGADAAFDYRTRPIGESLRSAAPDGIDVYFDSVGAEHLDAALESLRPGGRVALCGQIENYNHGTGASKGVTRLFSAIEKGLTLRGFLARMYTDDFGEFRSEVSHWFERGMLTVDETVIDGLENAPQGFIGMLGGANIGKTLVRLQAEA</sequence>
<evidence type="ECO:0000259" key="2">
    <source>
        <dbReference type="SMART" id="SM00829"/>
    </source>
</evidence>
<evidence type="ECO:0000313" key="3">
    <source>
        <dbReference type="EMBL" id="MBO1901454.1"/>
    </source>
</evidence>
<dbReference type="SUPFAM" id="SSF51735">
    <property type="entry name" value="NAD(P)-binding Rossmann-fold domains"/>
    <property type="match status" value="1"/>
</dbReference>
<reference evidence="3" key="1">
    <citation type="submission" date="2021-03" db="EMBL/GenBank/DDBJ databases">
        <title>Leucobacter chromiisoli sp. nov., isolated from chromium-containing soil of chemical plant.</title>
        <authorList>
            <person name="Xu Z."/>
        </authorList>
    </citation>
    <scope>NUCLEOTIDE SEQUENCE</scope>
    <source>
        <strain evidence="3">S27</strain>
    </source>
</reference>
<name>A0A939MIC0_9MICO</name>
<dbReference type="PANTHER" id="PTHR43205:SF7">
    <property type="entry name" value="PROSTAGLANDIN REDUCTASE 1"/>
    <property type="match status" value="1"/>
</dbReference>
<dbReference type="InterPro" id="IPR020843">
    <property type="entry name" value="ER"/>
</dbReference>
<accession>A0A939MIC0</accession>
<dbReference type="Pfam" id="PF00107">
    <property type="entry name" value="ADH_zinc_N"/>
    <property type="match status" value="1"/>
</dbReference>
<dbReference type="InterPro" id="IPR045010">
    <property type="entry name" value="MDR_fam"/>
</dbReference>
<dbReference type="GO" id="GO:0016628">
    <property type="term" value="F:oxidoreductase activity, acting on the CH-CH group of donors, NAD or NADP as acceptor"/>
    <property type="evidence" value="ECO:0007669"/>
    <property type="project" value="InterPro"/>
</dbReference>
<dbReference type="Pfam" id="PF16884">
    <property type="entry name" value="ADH_N_2"/>
    <property type="match status" value="1"/>
</dbReference>
<dbReference type="InterPro" id="IPR036291">
    <property type="entry name" value="NAD(P)-bd_dom_sf"/>
</dbReference>
<dbReference type="Gene3D" id="3.40.50.720">
    <property type="entry name" value="NAD(P)-binding Rossmann-like Domain"/>
    <property type="match status" value="1"/>
</dbReference>
<dbReference type="FunFam" id="3.40.50.720:FF:000121">
    <property type="entry name" value="Prostaglandin reductase 2"/>
    <property type="match status" value="1"/>
</dbReference>
<protein>
    <submittedName>
        <fullName evidence="3">NADP-dependent oxidoreductase</fullName>
    </submittedName>
</protein>
<dbReference type="SMART" id="SM00829">
    <property type="entry name" value="PKS_ER"/>
    <property type="match status" value="1"/>
</dbReference>
<comment type="caution">
    <text evidence="3">The sequence shown here is derived from an EMBL/GenBank/DDBJ whole genome shotgun (WGS) entry which is preliminary data.</text>
</comment>
<dbReference type="CDD" id="cd05288">
    <property type="entry name" value="PGDH"/>
    <property type="match status" value="1"/>
</dbReference>
<dbReference type="Proteomes" id="UP000664382">
    <property type="component" value="Unassembled WGS sequence"/>
</dbReference>
<evidence type="ECO:0000313" key="4">
    <source>
        <dbReference type="Proteomes" id="UP000664382"/>
    </source>
</evidence>
<organism evidence="3 4">
    <name type="scientific">Leucobacter weissii</name>
    <dbReference type="NCBI Taxonomy" id="1983706"/>
    <lineage>
        <taxon>Bacteria</taxon>
        <taxon>Bacillati</taxon>
        <taxon>Actinomycetota</taxon>
        <taxon>Actinomycetes</taxon>
        <taxon>Micrococcales</taxon>
        <taxon>Microbacteriaceae</taxon>
        <taxon>Leucobacter</taxon>
    </lineage>
</organism>
<dbReference type="InterPro" id="IPR013149">
    <property type="entry name" value="ADH-like_C"/>
</dbReference>
<dbReference type="AlphaFoldDB" id="A0A939MIC0"/>
<dbReference type="EMBL" id="JAGDYM010000005">
    <property type="protein sequence ID" value="MBO1901454.1"/>
    <property type="molecule type" value="Genomic_DNA"/>
</dbReference>
<proteinExistence type="predicted"/>
<dbReference type="Gene3D" id="3.90.180.10">
    <property type="entry name" value="Medium-chain alcohol dehydrogenases, catalytic domain"/>
    <property type="match status" value="1"/>
</dbReference>
<evidence type="ECO:0000256" key="1">
    <source>
        <dbReference type="ARBA" id="ARBA00023002"/>
    </source>
</evidence>
<keyword evidence="1" id="KW-0560">Oxidoreductase</keyword>
<dbReference type="SUPFAM" id="SSF50129">
    <property type="entry name" value="GroES-like"/>
    <property type="match status" value="2"/>
</dbReference>
<feature type="domain" description="Enoyl reductase (ER)" evidence="2">
    <location>
        <begin position="2"/>
        <end position="323"/>
    </location>
</feature>
<keyword evidence="4" id="KW-1185">Reference proteome</keyword>
<dbReference type="InterPro" id="IPR041694">
    <property type="entry name" value="ADH_N_2"/>
</dbReference>
<dbReference type="InterPro" id="IPR011032">
    <property type="entry name" value="GroES-like_sf"/>
</dbReference>
<gene>
    <name evidence="3" type="ORF">J4H92_05765</name>
</gene>
<dbReference type="PANTHER" id="PTHR43205">
    <property type="entry name" value="PROSTAGLANDIN REDUCTASE"/>
    <property type="match status" value="1"/>
</dbReference>